<evidence type="ECO:0000259" key="2">
    <source>
        <dbReference type="Pfam" id="PF03703"/>
    </source>
</evidence>
<name>A0A4Z0JEP9_9LACO</name>
<dbReference type="InterPro" id="IPR005182">
    <property type="entry name" value="YdbS-like_PH"/>
</dbReference>
<feature type="domain" description="YdbS-like PH" evidence="2">
    <location>
        <begin position="74"/>
        <end position="150"/>
    </location>
</feature>
<protein>
    <recommendedName>
        <fullName evidence="2">YdbS-like PH domain-containing protein</fullName>
    </recommendedName>
</protein>
<keyword evidence="1" id="KW-1133">Transmembrane helix</keyword>
<evidence type="ECO:0000313" key="3">
    <source>
        <dbReference type="EMBL" id="TGD20815.1"/>
    </source>
</evidence>
<keyword evidence="1" id="KW-0472">Membrane</keyword>
<dbReference type="RefSeq" id="WP_135374686.1">
    <property type="nucleotide sequence ID" value="NZ_RKLY01000057.1"/>
</dbReference>
<dbReference type="Pfam" id="PF03703">
    <property type="entry name" value="bPH_2"/>
    <property type="match status" value="1"/>
</dbReference>
<keyword evidence="4" id="KW-1185">Reference proteome</keyword>
<comment type="caution">
    <text evidence="3">The sequence shown here is derived from an EMBL/GenBank/DDBJ whole genome shotgun (WGS) entry which is preliminary data.</text>
</comment>
<reference evidence="3 4" key="1">
    <citation type="submission" date="2018-10" db="EMBL/GenBank/DDBJ databases">
        <title>Lactobacillus sp. R7 and Lactobacillus sp. R19 isolated from fermented mustard green product of Taiwan.</title>
        <authorList>
            <person name="Lin S.-T."/>
        </authorList>
    </citation>
    <scope>NUCLEOTIDE SEQUENCE [LARGE SCALE GENOMIC DNA]</scope>
    <source>
        <strain evidence="3 4">BCRC 81127</strain>
    </source>
</reference>
<dbReference type="OrthoDB" id="1750577at2"/>
<keyword evidence="1" id="KW-0812">Transmembrane</keyword>
<accession>A0A4Z0JEP9</accession>
<dbReference type="EMBL" id="RKLY01000057">
    <property type="protein sequence ID" value="TGD20815.1"/>
    <property type="molecule type" value="Genomic_DNA"/>
</dbReference>
<feature type="transmembrane region" description="Helical" evidence="1">
    <location>
        <begin position="20"/>
        <end position="40"/>
    </location>
</feature>
<gene>
    <name evidence="3" type="ORF">EGT49_12375</name>
</gene>
<sequence>MDKIKRLPADIKQTWKINALIDFAIWFVIVIAIFVGRIFVPTGMKKIFLIVGIAIALINLIWLITELLLINYHWNYWTYFVDGRQVELHHGYFFRKQIVIPIARVQNVTLKQGPILRLKDLQKVVVETAAGASEIDGLKTSEANEIKELIMELAREAKNDL</sequence>
<dbReference type="AlphaFoldDB" id="A0A4Z0JEP9"/>
<dbReference type="Proteomes" id="UP000298021">
    <property type="component" value="Unassembled WGS sequence"/>
</dbReference>
<organism evidence="3 4">
    <name type="scientific">Companilactobacillus suantsaicola</name>
    <dbReference type="NCBI Taxonomy" id="2487723"/>
    <lineage>
        <taxon>Bacteria</taxon>
        <taxon>Bacillati</taxon>
        <taxon>Bacillota</taxon>
        <taxon>Bacilli</taxon>
        <taxon>Lactobacillales</taxon>
        <taxon>Lactobacillaceae</taxon>
        <taxon>Companilactobacillus</taxon>
    </lineage>
</organism>
<proteinExistence type="predicted"/>
<dbReference type="PANTHER" id="PTHR34473">
    <property type="entry name" value="UPF0699 TRANSMEMBRANE PROTEIN YDBS"/>
    <property type="match status" value="1"/>
</dbReference>
<dbReference type="PANTHER" id="PTHR34473:SF2">
    <property type="entry name" value="UPF0699 TRANSMEMBRANE PROTEIN YDBT"/>
    <property type="match status" value="1"/>
</dbReference>
<evidence type="ECO:0000256" key="1">
    <source>
        <dbReference type="SAM" id="Phobius"/>
    </source>
</evidence>
<feature type="transmembrane region" description="Helical" evidence="1">
    <location>
        <begin position="46"/>
        <end position="70"/>
    </location>
</feature>
<evidence type="ECO:0000313" key="4">
    <source>
        <dbReference type="Proteomes" id="UP000298021"/>
    </source>
</evidence>